<dbReference type="Proteomes" id="UP000000390">
    <property type="component" value="Plasmid 2"/>
</dbReference>
<feature type="compositionally biased region" description="Acidic residues" evidence="1">
    <location>
        <begin position="122"/>
        <end position="134"/>
    </location>
</feature>
<evidence type="ECO:0000313" key="3">
    <source>
        <dbReference type="EMBL" id="ADJ17004.1"/>
    </source>
</evidence>
<evidence type="ECO:0000256" key="2">
    <source>
        <dbReference type="SAM" id="Phobius"/>
    </source>
</evidence>
<feature type="region of interest" description="Disordered" evidence="1">
    <location>
        <begin position="122"/>
        <end position="149"/>
    </location>
</feature>
<gene>
    <name evidence="3" type="ordered locus">HacjB3_18308</name>
    <name evidence="4" type="ORF">C497_06614</name>
</gene>
<accession>D8JC97</accession>
<keyword evidence="2" id="KW-1133">Transmembrane helix</keyword>
<geneLocation type="plasmid" evidence="3 5">
    <name>2</name>
</geneLocation>
<evidence type="ECO:0000313" key="5">
    <source>
        <dbReference type="Proteomes" id="UP000000390"/>
    </source>
</evidence>
<keyword evidence="6" id="KW-1185">Reference proteome</keyword>
<keyword evidence="2" id="KW-0812">Transmembrane</keyword>
<dbReference type="KEGG" id="hje:HacjB3_18308"/>
<name>D8JC97_HALJB</name>
<dbReference type="HOGENOM" id="CLU_1745496_0_0_2"/>
<dbReference type="eggNOG" id="arCOG03911">
    <property type="taxonomic scope" value="Archaea"/>
</dbReference>
<dbReference type="Proteomes" id="UP000011645">
    <property type="component" value="Unassembled WGS sequence"/>
</dbReference>
<sequence length="149" mass="16589">MEISKWVPNWIQSLPRWAVLLSILLGMLVVMTVVSTILRLFFAVVAAGVELGSVTAGVIAGLSMLLLMFIPIVLLVRPLLNNKQKTDTTGDKESNSIQRLRKQYVNGDISEEIFETRLEQLLDEPGEGTDDDNTATERTRSIQETETTN</sequence>
<dbReference type="RefSeq" id="WP_008415424.1">
    <property type="nucleotide sequence ID" value="NC_014299.1"/>
</dbReference>
<reference evidence="4 6" key="2">
    <citation type="journal article" date="2014" name="PLoS Genet.">
        <title>Phylogenetically driven sequencing of extremely halophilic archaea reveals strategies for static and dynamic osmo-response.</title>
        <authorList>
            <person name="Becker E.A."/>
            <person name="Seitzer P.M."/>
            <person name="Tritt A."/>
            <person name="Larsen D."/>
            <person name="Krusor M."/>
            <person name="Yao A.I."/>
            <person name="Wu D."/>
            <person name="Madern D."/>
            <person name="Eisen J.A."/>
            <person name="Darling A.E."/>
            <person name="Facciotti M.T."/>
        </authorList>
    </citation>
    <scope>NUCLEOTIDE SEQUENCE [LARGE SCALE GENOMIC DNA]</scope>
    <source>
        <strain evidence="4">B3</strain>
        <strain evidence="6">DSM 18796 / CECT 7217 / JCM 14584 / KCTC 4019 / B3</strain>
    </source>
</reference>
<evidence type="ECO:0000256" key="1">
    <source>
        <dbReference type="SAM" id="MobiDB-lite"/>
    </source>
</evidence>
<keyword evidence="2" id="KW-0472">Membrane</keyword>
<dbReference type="AlphaFoldDB" id="D8JC97"/>
<dbReference type="OrthoDB" id="247992at2157"/>
<evidence type="ECO:0000313" key="6">
    <source>
        <dbReference type="Proteomes" id="UP000011645"/>
    </source>
</evidence>
<dbReference type="EMBL" id="CP002064">
    <property type="protein sequence ID" value="ADJ17004.1"/>
    <property type="molecule type" value="Genomic_DNA"/>
</dbReference>
<protein>
    <recommendedName>
        <fullName evidence="7">SHOCT domain-containing protein</fullName>
    </recommendedName>
</protein>
<reference evidence="3 5" key="1">
    <citation type="journal article" date="2010" name="J. Bacteriol.">
        <title>Complete genome sequence of Halalkalicoccus jeotgali B3(T), an extremely halophilic archaeon.</title>
        <authorList>
            <person name="Roh S.W."/>
            <person name="Nam Y.D."/>
            <person name="Nam S.H."/>
            <person name="Choi S.H."/>
            <person name="Park H.S."/>
            <person name="Bae J.W."/>
        </authorList>
    </citation>
    <scope>NUCLEOTIDE SEQUENCE [LARGE SCALE GENOMIC DNA]</scope>
    <source>
        <strain evidence="3">B3</strain>
        <strain evidence="5">DSM 18796 / CECT 7217 / JCM 14584 / KCTC 4019 / B3</strain>
        <plasmid evidence="5">2</plasmid>
    </source>
</reference>
<keyword evidence="3" id="KW-0614">Plasmid</keyword>
<proteinExistence type="predicted"/>
<evidence type="ECO:0000313" key="4">
    <source>
        <dbReference type="EMBL" id="ELY38834.1"/>
    </source>
</evidence>
<dbReference type="GeneID" id="9421451"/>
<feature type="transmembrane region" description="Helical" evidence="2">
    <location>
        <begin position="20"/>
        <end position="42"/>
    </location>
</feature>
<dbReference type="EMBL" id="AOHV01000019">
    <property type="protein sequence ID" value="ELY38834.1"/>
    <property type="molecule type" value="Genomic_DNA"/>
</dbReference>
<feature type="transmembrane region" description="Helical" evidence="2">
    <location>
        <begin position="54"/>
        <end position="76"/>
    </location>
</feature>
<evidence type="ECO:0008006" key="7">
    <source>
        <dbReference type="Google" id="ProtNLM"/>
    </source>
</evidence>
<organism evidence="3 5">
    <name type="scientific">Halalkalicoccus jeotgali (strain DSM 18796 / CECT 7217 / JCM 14584 / KCTC 4019 / B3)</name>
    <dbReference type="NCBI Taxonomy" id="795797"/>
    <lineage>
        <taxon>Archaea</taxon>
        <taxon>Methanobacteriati</taxon>
        <taxon>Methanobacteriota</taxon>
        <taxon>Stenosarchaea group</taxon>
        <taxon>Halobacteria</taxon>
        <taxon>Halobacteriales</taxon>
        <taxon>Halococcaceae</taxon>
        <taxon>Halalkalicoccus</taxon>
    </lineage>
</organism>